<dbReference type="InterPro" id="IPR036179">
    <property type="entry name" value="Ig-like_dom_sf"/>
</dbReference>
<dbReference type="PROSITE" id="PS50835">
    <property type="entry name" value="IG_LIKE"/>
    <property type="match status" value="2"/>
</dbReference>
<dbReference type="AlphaFoldDB" id="A0A8C2VES5"/>
<reference evidence="5" key="1">
    <citation type="submission" date="2025-08" db="UniProtKB">
        <authorList>
            <consortium name="Ensembl"/>
        </authorList>
    </citation>
    <scope>IDENTIFICATION</scope>
</reference>
<gene>
    <name evidence="5" type="primary">Cd19</name>
</gene>
<feature type="chain" id="PRO_5034274084" description="Ig-like domain-containing protein" evidence="3">
    <location>
        <begin position="21"/>
        <end position="388"/>
    </location>
</feature>
<evidence type="ECO:0000256" key="1">
    <source>
        <dbReference type="SAM" id="MobiDB-lite"/>
    </source>
</evidence>
<dbReference type="GeneTree" id="ENSGT00390000014991"/>
<dbReference type="Proteomes" id="UP000694398">
    <property type="component" value="Unassembled WGS sequence"/>
</dbReference>
<feature type="region of interest" description="Disordered" evidence="1">
    <location>
        <begin position="330"/>
        <end position="388"/>
    </location>
</feature>
<evidence type="ECO:0000256" key="2">
    <source>
        <dbReference type="SAM" id="Phobius"/>
    </source>
</evidence>
<name>A0A8C2VES5_CHILA</name>
<feature type="compositionally biased region" description="Basic and acidic residues" evidence="1">
    <location>
        <begin position="379"/>
        <end position="388"/>
    </location>
</feature>
<feature type="transmembrane region" description="Helical" evidence="2">
    <location>
        <begin position="298"/>
        <end position="318"/>
    </location>
</feature>
<feature type="domain" description="Ig-like" evidence="4">
    <location>
        <begin position="176"/>
        <end position="262"/>
    </location>
</feature>
<dbReference type="SMART" id="SM00409">
    <property type="entry name" value="IG"/>
    <property type="match status" value="2"/>
</dbReference>
<dbReference type="InterPro" id="IPR003599">
    <property type="entry name" value="Ig_sub"/>
</dbReference>
<evidence type="ECO:0000313" key="5">
    <source>
        <dbReference type="Ensembl" id="ENSCLAP00000014520.1"/>
    </source>
</evidence>
<sequence length="388" mass="42050">MPPPLLLSLLLFLFPKGVRPQKPLLVEVEEGGDAVLPCLRGPSSAPAEQMVWSRGNQSAPFLELSLWLPSLGIHMGPLGILVLVVNASDHTGGFYLCQAGPPSGDAWQPGWTVSVEGSGELFRWNASDVGDLSCGPGNGSSAGPRPSSPQPPNSQLYVWDKGLPWSWEAEPVCAPPRGSLNQSLTQDLTVAPGSTLWLSCGVPPAHVTRGHVSWTQVHPKKPNSPLLSLYLREKPPAQEMWVLGPVLSLSQVTAEAAGTYYCLRGNLTTEIHVKVMARSAVWLWLLRSGGWKVPAVSLVYLIFCLGALVAFLHIRRALVLRRKRKRMTDPTRRFFKVTPPPGNGTQNQYGNVLSLSTPTSGTGKRHLKSSDPAPWHKAPPSDKLHPLS</sequence>
<dbReference type="GO" id="GO:0009897">
    <property type="term" value="C:external side of plasma membrane"/>
    <property type="evidence" value="ECO:0007669"/>
    <property type="project" value="TreeGrafter"/>
</dbReference>
<dbReference type="InterPro" id="IPR007110">
    <property type="entry name" value="Ig-like_dom"/>
</dbReference>
<evidence type="ECO:0000256" key="3">
    <source>
        <dbReference type="SAM" id="SignalP"/>
    </source>
</evidence>
<evidence type="ECO:0000259" key="4">
    <source>
        <dbReference type="PROSITE" id="PS50835"/>
    </source>
</evidence>
<keyword evidence="3" id="KW-0732">Signal</keyword>
<dbReference type="GO" id="GO:0050864">
    <property type="term" value="P:regulation of B cell activation"/>
    <property type="evidence" value="ECO:0007669"/>
    <property type="project" value="InterPro"/>
</dbReference>
<dbReference type="SUPFAM" id="SSF48726">
    <property type="entry name" value="Immunoglobulin"/>
    <property type="match status" value="2"/>
</dbReference>
<protein>
    <recommendedName>
        <fullName evidence="4">Ig-like domain-containing protein</fullName>
    </recommendedName>
</protein>
<proteinExistence type="predicted"/>
<dbReference type="InterPro" id="IPR042341">
    <property type="entry name" value="CD19"/>
</dbReference>
<evidence type="ECO:0000313" key="6">
    <source>
        <dbReference type="Proteomes" id="UP000694398"/>
    </source>
</evidence>
<dbReference type="Ensembl" id="ENSCLAT00000014678.1">
    <property type="protein sequence ID" value="ENSCLAP00000014520.1"/>
    <property type="gene ID" value="ENSCLAG00000010024.1"/>
</dbReference>
<keyword evidence="2" id="KW-0472">Membrane</keyword>
<dbReference type="PANTHER" id="PTHR16674:SF2">
    <property type="entry name" value="B-LYMPHOCYTE ANTIGEN CD19"/>
    <property type="match status" value="1"/>
</dbReference>
<feature type="domain" description="Ig-like" evidence="4">
    <location>
        <begin position="20"/>
        <end position="99"/>
    </location>
</feature>
<dbReference type="Gene3D" id="2.60.40.10">
    <property type="entry name" value="Immunoglobulins"/>
    <property type="match status" value="1"/>
</dbReference>
<dbReference type="InterPro" id="IPR013783">
    <property type="entry name" value="Ig-like_fold"/>
</dbReference>
<keyword evidence="2" id="KW-0812">Transmembrane</keyword>
<dbReference type="PANTHER" id="PTHR16674">
    <property type="entry name" value="B-LYMPHOCYTE ANTIGEN CD19"/>
    <property type="match status" value="1"/>
</dbReference>
<accession>A0A8C2VES5</accession>
<keyword evidence="6" id="KW-1185">Reference proteome</keyword>
<dbReference type="OMA" id="ENMENPE"/>
<feature type="signal peptide" evidence="3">
    <location>
        <begin position="1"/>
        <end position="20"/>
    </location>
</feature>
<dbReference type="GO" id="GO:0050853">
    <property type="term" value="P:B cell receptor signaling pathway"/>
    <property type="evidence" value="ECO:0007669"/>
    <property type="project" value="TreeGrafter"/>
</dbReference>
<keyword evidence="2" id="KW-1133">Transmembrane helix</keyword>
<feature type="compositionally biased region" description="Polar residues" evidence="1">
    <location>
        <begin position="343"/>
        <end position="362"/>
    </location>
</feature>
<dbReference type="GO" id="GO:0002322">
    <property type="term" value="P:B cell proliferation involved in immune response"/>
    <property type="evidence" value="ECO:0007669"/>
    <property type="project" value="InterPro"/>
</dbReference>
<reference evidence="5" key="2">
    <citation type="submission" date="2025-09" db="UniProtKB">
        <authorList>
            <consortium name="Ensembl"/>
        </authorList>
    </citation>
    <scope>IDENTIFICATION</scope>
</reference>
<organism evidence="5 6">
    <name type="scientific">Chinchilla lanigera</name>
    <name type="common">Long-tailed chinchilla</name>
    <name type="synonym">Chinchilla villidera</name>
    <dbReference type="NCBI Taxonomy" id="34839"/>
    <lineage>
        <taxon>Eukaryota</taxon>
        <taxon>Metazoa</taxon>
        <taxon>Chordata</taxon>
        <taxon>Craniata</taxon>
        <taxon>Vertebrata</taxon>
        <taxon>Euteleostomi</taxon>
        <taxon>Mammalia</taxon>
        <taxon>Eutheria</taxon>
        <taxon>Euarchontoglires</taxon>
        <taxon>Glires</taxon>
        <taxon>Rodentia</taxon>
        <taxon>Hystricomorpha</taxon>
        <taxon>Chinchillidae</taxon>
        <taxon>Chinchilla</taxon>
    </lineage>
</organism>
<feature type="region of interest" description="Disordered" evidence="1">
    <location>
        <begin position="133"/>
        <end position="153"/>
    </location>
</feature>